<accession>Q479J0</accession>
<keyword evidence="2" id="KW-0732">Signal</keyword>
<reference evidence="4" key="1">
    <citation type="submission" date="2005-08" db="EMBL/GenBank/DDBJ databases">
        <title>Complete sequence of Dechloromonas aromatica RCB.</title>
        <authorList>
            <person name="Salinero K.K."/>
            <person name="Copeland A."/>
            <person name="Lucas S."/>
            <person name="Lapidus A."/>
            <person name="Barry K."/>
            <person name="Detter J.C."/>
            <person name="Glavina T."/>
            <person name="Hammon N."/>
            <person name="Israni S."/>
            <person name="Pitluck S."/>
            <person name="Di Bartolo G."/>
            <person name="Trong S."/>
            <person name="Schmutz J."/>
            <person name="Larimer F."/>
            <person name="Land M."/>
            <person name="Ivanova N."/>
            <person name="Richardson P."/>
        </authorList>
    </citation>
    <scope>NUCLEOTIDE SEQUENCE</scope>
    <source>
        <strain evidence="4">RCB</strain>
    </source>
</reference>
<dbReference type="KEGG" id="dar:Daro_3762"/>
<feature type="compositionally biased region" description="Basic and acidic residues" evidence="1">
    <location>
        <begin position="101"/>
        <end position="111"/>
    </location>
</feature>
<dbReference type="eggNOG" id="ENOG5032QZV">
    <property type="taxonomic scope" value="Bacteria"/>
</dbReference>
<proteinExistence type="predicted"/>
<feature type="region of interest" description="Disordered" evidence="1">
    <location>
        <begin position="99"/>
        <end position="136"/>
    </location>
</feature>
<name>Q479J0_DECAR</name>
<dbReference type="AlphaFoldDB" id="Q479J0"/>
<feature type="compositionally biased region" description="Basic and acidic residues" evidence="1">
    <location>
        <begin position="76"/>
        <end position="87"/>
    </location>
</feature>
<evidence type="ECO:0000259" key="3">
    <source>
        <dbReference type="Pfam" id="PF13511"/>
    </source>
</evidence>
<sequence>MTRCSLALLVALLPLPALAQTIYKCIDAGGSTTYASARLDKNCKAISSGPENAIPAPKAKPAGAAANPSPAGFPRVQEDTQKARDGDRRHILEQELAGEQRNLEQAKKELAEQQAAGASSDRAAPYRDRVGQHERNIQAIQKELGNLK</sequence>
<organism evidence="4">
    <name type="scientific">Dechloromonas aromatica (strain RCB)</name>
    <dbReference type="NCBI Taxonomy" id="159087"/>
    <lineage>
        <taxon>Bacteria</taxon>
        <taxon>Pseudomonadati</taxon>
        <taxon>Pseudomonadota</taxon>
        <taxon>Betaproteobacteria</taxon>
        <taxon>Rhodocyclales</taxon>
        <taxon>Azonexaceae</taxon>
        <taxon>Dechloromonas</taxon>
    </lineage>
</organism>
<evidence type="ECO:0000313" key="4">
    <source>
        <dbReference type="EMBL" id="AAZ48491.1"/>
    </source>
</evidence>
<evidence type="ECO:0000256" key="1">
    <source>
        <dbReference type="SAM" id="MobiDB-lite"/>
    </source>
</evidence>
<gene>
    <name evidence="4" type="ordered locus">Daro_3762</name>
</gene>
<feature type="compositionally biased region" description="Basic and acidic residues" evidence="1">
    <location>
        <begin position="124"/>
        <end position="136"/>
    </location>
</feature>
<dbReference type="HOGENOM" id="CLU_099362_2_0_4"/>
<dbReference type="EMBL" id="CP000089">
    <property type="protein sequence ID" value="AAZ48491.1"/>
    <property type="molecule type" value="Genomic_DNA"/>
</dbReference>
<dbReference type="STRING" id="159087.Daro_3762"/>
<evidence type="ECO:0000256" key="2">
    <source>
        <dbReference type="SAM" id="SignalP"/>
    </source>
</evidence>
<feature type="compositionally biased region" description="Low complexity" evidence="1">
    <location>
        <begin position="50"/>
        <end position="74"/>
    </location>
</feature>
<feature type="domain" description="DUF4124" evidence="3">
    <location>
        <begin position="11"/>
        <end position="62"/>
    </location>
</feature>
<feature type="signal peptide" evidence="2">
    <location>
        <begin position="1"/>
        <end position="19"/>
    </location>
</feature>
<feature type="chain" id="PRO_5004233281" description="DUF4124 domain-containing protein" evidence="2">
    <location>
        <begin position="20"/>
        <end position="148"/>
    </location>
</feature>
<feature type="region of interest" description="Disordered" evidence="1">
    <location>
        <begin position="45"/>
        <end position="87"/>
    </location>
</feature>
<dbReference type="InterPro" id="IPR025392">
    <property type="entry name" value="DUF4124"/>
</dbReference>
<dbReference type="Pfam" id="PF13511">
    <property type="entry name" value="DUF4124"/>
    <property type="match status" value="1"/>
</dbReference>
<protein>
    <recommendedName>
        <fullName evidence="3">DUF4124 domain-containing protein</fullName>
    </recommendedName>
</protein>